<sequence length="595" mass="67291">MVNLGPSRGCRTCKERRVKCDEGKPACQRCLRLGRECGGYQKKVAPLKFKEQKINYGPIPLQRRASPGSSSTSSSTPSKQRQSRQQNRQLNLTVTHSRSGCRTPMSSSPSPIPSDDDTAVSFFLRHFCVSNPRNLYIGGFCDTLPSVLASERRDSPLYAAIVAVSSWVLTFWTNGGLPNKKPHEWHVRAIEWLRTAIRDPQESQRQSTILAAFVLQLYDNFSAFRGLREAPRLHYDGAVALLKRQPVEVLSSPCWNRMVSHVLHVEVVSAIQEKQHFPLSEFSWVQLDLMPLNSNTGLDVIGITIANLQSRYLALMEHDDIYPIAEQDLDNLLLDMEDAEAQLLDWQNTVPDHWHPSYLQQVKLAEPPIMSYGGDCDIYPSLQVAATWNTWRNYRILLFKMTIGILDRVPPTAFSYFDINKRAKMEAYARSSIQDMVDSLCRSIPFHLGNRIFSGSLDDLNDPNIEVPSYYDLEFCSDNQFEATSEENLAISEAYRRHVIALGPWHISVPLCNLVSIISEPFGSFIARSLRPGQLDFVRGELIRVAMILQIEAPELENAKKWARGMPVEHFHTDPLDLDAVVAKMRNCLSVSSGL</sequence>
<dbReference type="Gene3D" id="4.10.240.10">
    <property type="entry name" value="Zn(2)-C6 fungal-type DNA-binding domain"/>
    <property type="match status" value="1"/>
</dbReference>
<dbReference type="PANTHER" id="PTHR38791:SF5">
    <property type="entry name" value="TRANSCRIPTION FACTOR DBAG-RELATED"/>
    <property type="match status" value="1"/>
</dbReference>
<protein>
    <recommendedName>
        <fullName evidence="4">Zn(2)-C6 fungal-type domain-containing protein</fullName>
    </recommendedName>
</protein>
<evidence type="ECO:0000256" key="1">
    <source>
        <dbReference type="ARBA" id="ARBA00023242"/>
    </source>
</evidence>
<feature type="coiled-coil region" evidence="2">
    <location>
        <begin position="322"/>
        <end position="349"/>
    </location>
</feature>
<evidence type="ECO:0000313" key="6">
    <source>
        <dbReference type="Proteomes" id="UP000766486"/>
    </source>
</evidence>
<keyword evidence="2" id="KW-0175">Coiled coil</keyword>
<feature type="domain" description="Zn(2)-C6 fungal-type" evidence="4">
    <location>
        <begin position="9"/>
        <end position="37"/>
    </location>
</feature>
<keyword evidence="6" id="KW-1185">Reference proteome</keyword>
<accession>A0ABY6UI52</accession>
<evidence type="ECO:0000313" key="5">
    <source>
        <dbReference type="EMBL" id="VUC29863.1"/>
    </source>
</evidence>
<name>A0ABY6UI52_BIOOC</name>
<dbReference type="PROSITE" id="PS50048">
    <property type="entry name" value="ZN2_CY6_FUNGAL_2"/>
    <property type="match status" value="1"/>
</dbReference>
<comment type="caution">
    <text evidence="5">The sequence shown here is derived from an EMBL/GenBank/DDBJ whole genome shotgun (WGS) entry which is preliminary data.</text>
</comment>
<dbReference type="Proteomes" id="UP000766486">
    <property type="component" value="Unassembled WGS sequence"/>
</dbReference>
<evidence type="ECO:0000259" key="4">
    <source>
        <dbReference type="PROSITE" id="PS50048"/>
    </source>
</evidence>
<dbReference type="InterPro" id="IPR053175">
    <property type="entry name" value="DHMBA_Reg_Transcription_Factor"/>
</dbReference>
<dbReference type="Pfam" id="PF00172">
    <property type="entry name" value="Zn_clus"/>
    <property type="match status" value="1"/>
</dbReference>
<dbReference type="CDD" id="cd00067">
    <property type="entry name" value="GAL4"/>
    <property type="match status" value="1"/>
</dbReference>
<proteinExistence type="predicted"/>
<dbReference type="InterPro" id="IPR036864">
    <property type="entry name" value="Zn2-C6_fun-type_DNA-bd_sf"/>
</dbReference>
<organism evidence="5 6">
    <name type="scientific">Bionectria ochroleuca</name>
    <name type="common">Gliocladium roseum</name>
    <dbReference type="NCBI Taxonomy" id="29856"/>
    <lineage>
        <taxon>Eukaryota</taxon>
        <taxon>Fungi</taxon>
        <taxon>Dikarya</taxon>
        <taxon>Ascomycota</taxon>
        <taxon>Pezizomycotina</taxon>
        <taxon>Sordariomycetes</taxon>
        <taxon>Hypocreomycetidae</taxon>
        <taxon>Hypocreales</taxon>
        <taxon>Bionectriaceae</taxon>
        <taxon>Clonostachys</taxon>
    </lineage>
</organism>
<dbReference type="InterPro" id="IPR001138">
    <property type="entry name" value="Zn2Cys6_DnaBD"/>
</dbReference>
<dbReference type="SUPFAM" id="SSF57701">
    <property type="entry name" value="Zn2/Cys6 DNA-binding domain"/>
    <property type="match status" value="1"/>
</dbReference>
<dbReference type="PANTHER" id="PTHR38791">
    <property type="entry name" value="ZN(II)2CYS6 TRANSCRIPTION FACTOR (EUROFUNG)-RELATED-RELATED"/>
    <property type="match status" value="1"/>
</dbReference>
<feature type="compositionally biased region" description="Low complexity" evidence="3">
    <location>
        <begin position="62"/>
        <end position="92"/>
    </location>
</feature>
<dbReference type="PROSITE" id="PS00463">
    <property type="entry name" value="ZN2_CY6_FUNGAL_1"/>
    <property type="match status" value="1"/>
</dbReference>
<evidence type="ECO:0000256" key="2">
    <source>
        <dbReference type="SAM" id="Coils"/>
    </source>
</evidence>
<evidence type="ECO:0000256" key="3">
    <source>
        <dbReference type="SAM" id="MobiDB-lite"/>
    </source>
</evidence>
<reference evidence="5 6" key="1">
    <citation type="submission" date="2019-06" db="EMBL/GenBank/DDBJ databases">
        <authorList>
            <person name="Broberg M."/>
        </authorList>
    </citation>
    <scope>NUCLEOTIDE SEQUENCE [LARGE SCALE GENOMIC DNA]</scope>
</reference>
<dbReference type="EMBL" id="CABFNS010000811">
    <property type="protein sequence ID" value="VUC29863.1"/>
    <property type="molecule type" value="Genomic_DNA"/>
</dbReference>
<feature type="region of interest" description="Disordered" evidence="3">
    <location>
        <begin position="56"/>
        <end position="113"/>
    </location>
</feature>
<dbReference type="SMART" id="SM00066">
    <property type="entry name" value="GAL4"/>
    <property type="match status" value="1"/>
</dbReference>
<gene>
    <name evidence="5" type="ORF">CLO192961_LOCUS268435</name>
</gene>
<keyword evidence="1" id="KW-0539">Nucleus</keyword>